<dbReference type="EMBL" id="MT144016">
    <property type="protein sequence ID" value="QJA46618.1"/>
    <property type="molecule type" value="Genomic_DNA"/>
</dbReference>
<reference evidence="2" key="1">
    <citation type="submission" date="2020-03" db="EMBL/GenBank/DDBJ databases">
        <title>The deep terrestrial virosphere.</title>
        <authorList>
            <person name="Holmfeldt K."/>
            <person name="Nilsson E."/>
            <person name="Simone D."/>
            <person name="Lopez-Fernandez M."/>
            <person name="Wu X."/>
            <person name="de Brujin I."/>
            <person name="Lundin D."/>
            <person name="Andersson A."/>
            <person name="Bertilsson S."/>
            <person name="Dopson M."/>
        </authorList>
    </citation>
    <scope>NUCLEOTIDE SEQUENCE</scope>
    <source>
        <strain evidence="2">TM448A00467</strain>
    </source>
</reference>
<protein>
    <submittedName>
        <fullName evidence="2">Uncharacterized protein</fullName>
    </submittedName>
</protein>
<evidence type="ECO:0000256" key="1">
    <source>
        <dbReference type="SAM" id="MobiDB-lite"/>
    </source>
</evidence>
<dbReference type="AlphaFoldDB" id="A0A6H1ZGG2"/>
<organism evidence="2">
    <name type="scientific">viral metagenome</name>
    <dbReference type="NCBI Taxonomy" id="1070528"/>
    <lineage>
        <taxon>unclassified sequences</taxon>
        <taxon>metagenomes</taxon>
        <taxon>organismal metagenomes</taxon>
    </lineage>
</organism>
<proteinExistence type="predicted"/>
<feature type="compositionally biased region" description="Basic and acidic residues" evidence="1">
    <location>
        <begin position="1"/>
        <end position="17"/>
    </location>
</feature>
<evidence type="ECO:0000313" key="2">
    <source>
        <dbReference type="EMBL" id="QJA46618.1"/>
    </source>
</evidence>
<sequence>MGDSQQDREVSVEEMLRDATASAEPGGYDNANNRIVARGDTGEGTAPMIVSSIKSAGWVYVWDNITGERSIVNRNMLVGQLAKRREDGSLVFTTRNPGITPWRGEVKCILHPDDPNRRAYDDLGLAVCKKSNMPNTYQMRRHMEKRHKAEYSAIQEIEKDAKEREARSFQESLMKQMANQSGGTSVTRRKAKK</sequence>
<name>A0A6H1ZGG2_9ZZZZ</name>
<feature type="compositionally biased region" description="Polar residues" evidence="1">
    <location>
        <begin position="169"/>
        <end position="186"/>
    </location>
</feature>
<accession>A0A6H1ZGG2</accession>
<gene>
    <name evidence="2" type="ORF">TM448A00467_0018</name>
</gene>
<feature type="region of interest" description="Disordered" evidence="1">
    <location>
        <begin position="163"/>
        <end position="193"/>
    </location>
</feature>
<feature type="region of interest" description="Disordered" evidence="1">
    <location>
        <begin position="1"/>
        <end position="33"/>
    </location>
</feature>